<protein>
    <submittedName>
        <fullName evidence="1">Uncharacterized protein</fullName>
    </submittedName>
</protein>
<organism evidence="1">
    <name type="scientific">Anguilla anguilla</name>
    <name type="common">European freshwater eel</name>
    <name type="synonym">Muraena anguilla</name>
    <dbReference type="NCBI Taxonomy" id="7936"/>
    <lineage>
        <taxon>Eukaryota</taxon>
        <taxon>Metazoa</taxon>
        <taxon>Chordata</taxon>
        <taxon>Craniata</taxon>
        <taxon>Vertebrata</taxon>
        <taxon>Euteleostomi</taxon>
        <taxon>Actinopterygii</taxon>
        <taxon>Neopterygii</taxon>
        <taxon>Teleostei</taxon>
        <taxon>Anguilliformes</taxon>
        <taxon>Anguillidae</taxon>
        <taxon>Anguilla</taxon>
    </lineage>
</organism>
<proteinExistence type="predicted"/>
<dbReference type="EMBL" id="GBXM01013892">
    <property type="protein sequence ID" value="JAH94685.1"/>
    <property type="molecule type" value="Transcribed_RNA"/>
</dbReference>
<sequence length="90" mass="10323">MLGNAVRLYDLCSGVWRALSWGKPSRLRSLIDWLTMCPIIRHPAGLPATVSHRNSVPVIYPYYTTHQPNGRFLNPTAFQGKSLKWQCRRV</sequence>
<accession>A0A0E9WYH5</accession>
<reference evidence="1" key="2">
    <citation type="journal article" date="2015" name="Fish Shellfish Immunol.">
        <title>Early steps in the European eel (Anguilla anguilla)-Vibrio vulnificus interaction in the gills: Role of the RtxA13 toxin.</title>
        <authorList>
            <person name="Callol A."/>
            <person name="Pajuelo D."/>
            <person name="Ebbesson L."/>
            <person name="Teles M."/>
            <person name="MacKenzie S."/>
            <person name="Amaro C."/>
        </authorList>
    </citation>
    <scope>NUCLEOTIDE SEQUENCE</scope>
</reference>
<name>A0A0E9WYH5_ANGAN</name>
<reference evidence="1" key="1">
    <citation type="submission" date="2014-11" db="EMBL/GenBank/DDBJ databases">
        <authorList>
            <person name="Amaro Gonzalez C."/>
        </authorList>
    </citation>
    <scope>NUCLEOTIDE SEQUENCE</scope>
</reference>
<evidence type="ECO:0000313" key="1">
    <source>
        <dbReference type="EMBL" id="JAH94685.1"/>
    </source>
</evidence>
<dbReference type="AlphaFoldDB" id="A0A0E9WYH5"/>